<dbReference type="InterPro" id="IPR027385">
    <property type="entry name" value="Beta-barrel_OMP"/>
</dbReference>
<dbReference type="Gene3D" id="2.40.160.20">
    <property type="match status" value="1"/>
</dbReference>
<feature type="chain" id="PRO_5022203543" evidence="2">
    <location>
        <begin position="23"/>
        <end position="206"/>
    </location>
</feature>
<evidence type="ECO:0000313" key="4">
    <source>
        <dbReference type="EMBL" id="TWF37079.1"/>
    </source>
</evidence>
<dbReference type="OrthoDB" id="1094316at2"/>
<reference evidence="4 5" key="1">
    <citation type="submission" date="2019-06" db="EMBL/GenBank/DDBJ databases">
        <title>Sorghum-associated microbial communities from plants grown in Nebraska, USA.</title>
        <authorList>
            <person name="Schachtman D."/>
        </authorList>
    </citation>
    <scope>NUCLEOTIDE SEQUENCE [LARGE SCALE GENOMIC DNA]</scope>
    <source>
        <strain evidence="4 5">1209</strain>
    </source>
</reference>
<comment type="caution">
    <text evidence="4">The sequence shown here is derived from an EMBL/GenBank/DDBJ whole genome shotgun (WGS) entry which is preliminary data.</text>
</comment>
<dbReference type="Pfam" id="PF13505">
    <property type="entry name" value="OMP_b-brl"/>
    <property type="match status" value="1"/>
</dbReference>
<keyword evidence="5" id="KW-1185">Reference proteome</keyword>
<evidence type="ECO:0000259" key="3">
    <source>
        <dbReference type="Pfam" id="PF13505"/>
    </source>
</evidence>
<evidence type="ECO:0000256" key="1">
    <source>
        <dbReference type="ARBA" id="ARBA00022729"/>
    </source>
</evidence>
<evidence type="ECO:0000256" key="2">
    <source>
        <dbReference type="SAM" id="SignalP"/>
    </source>
</evidence>
<gene>
    <name evidence="4" type="ORF">FHW36_1075</name>
</gene>
<dbReference type="SUPFAM" id="SSF56925">
    <property type="entry name" value="OMPA-like"/>
    <property type="match status" value="1"/>
</dbReference>
<accession>A0A561PG48</accession>
<organism evidence="4 5">
    <name type="scientific">Chitinophaga polysaccharea</name>
    <dbReference type="NCBI Taxonomy" id="1293035"/>
    <lineage>
        <taxon>Bacteria</taxon>
        <taxon>Pseudomonadati</taxon>
        <taxon>Bacteroidota</taxon>
        <taxon>Chitinophagia</taxon>
        <taxon>Chitinophagales</taxon>
        <taxon>Chitinophagaceae</taxon>
        <taxon>Chitinophaga</taxon>
    </lineage>
</organism>
<sequence>MKKIINWILVFAGCFTAQAVSAQVRPPLSVDVNYSIAQPLGSLKDYSDKTSFRGWSAGLQYMLNNQWSVGLRSGYQDFYEKLPRAVYPDKQGDVSAVQTRTLQVIPIQATVSYAFTKPESAVIPYATVGVGAASMNYEKYWGEFVEKNNSWQFLVSPEIGINVPFGKASPLMFNANVRYNYAPYKYNDITNFNSVQGNIGLKFHLN</sequence>
<dbReference type="EMBL" id="VIWO01000007">
    <property type="protein sequence ID" value="TWF37079.1"/>
    <property type="molecule type" value="Genomic_DNA"/>
</dbReference>
<feature type="signal peptide" evidence="2">
    <location>
        <begin position="1"/>
        <end position="22"/>
    </location>
</feature>
<dbReference type="InterPro" id="IPR011250">
    <property type="entry name" value="OMP/PagP_B-barrel"/>
</dbReference>
<protein>
    <submittedName>
        <fullName evidence="4">Outer membrane protein with beta-barrel domain</fullName>
    </submittedName>
</protein>
<evidence type="ECO:0000313" key="5">
    <source>
        <dbReference type="Proteomes" id="UP000320811"/>
    </source>
</evidence>
<dbReference type="AlphaFoldDB" id="A0A561PG48"/>
<name>A0A561PG48_9BACT</name>
<dbReference type="RefSeq" id="WP_145671802.1">
    <property type="nucleotide sequence ID" value="NZ_JABAIB010000008.1"/>
</dbReference>
<feature type="domain" description="Outer membrane protein beta-barrel" evidence="3">
    <location>
        <begin position="8"/>
        <end position="203"/>
    </location>
</feature>
<keyword evidence="1 2" id="KW-0732">Signal</keyword>
<proteinExistence type="predicted"/>
<dbReference type="Proteomes" id="UP000320811">
    <property type="component" value="Unassembled WGS sequence"/>
</dbReference>